<organism evidence="1 2">
    <name type="scientific">Sphingobium amiense</name>
    <dbReference type="NCBI Taxonomy" id="135719"/>
    <lineage>
        <taxon>Bacteria</taxon>
        <taxon>Pseudomonadati</taxon>
        <taxon>Pseudomonadota</taxon>
        <taxon>Alphaproteobacteria</taxon>
        <taxon>Sphingomonadales</taxon>
        <taxon>Sphingomonadaceae</taxon>
        <taxon>Sphingobium</taxon>
    </lineage>
</organism>
<proteinExistence type="predicted"/>
<dbReference type="AlphaFoldDB" id="A0A494WBA6"/>
<accession>A0A494WBA6</accession>
<evidence type="ECO:0000313" key="1">
    <source>
        <dbReference type="EMBL" id="BBD98050.1"/>
    </source>
</evidence>
<name>A0A494WBA6_9SPHN</name>
<dbReference type="EMBL" id="AP018664">
    <property type="protein sequence ID" value="BBD98050.1"/>
    <property type="molecule type" value="Genomic_DNA"/>
</dbReference>
<sequence>MPIRPSLRQAGRFSDFKRGAIQQMENAALVATDRAARLAVSTLRAQMASAGLGRLGNAVTSSSDLRSSGRVHRRGAEGFSASGIVHLRTANERTVGAIISYTEGAEITPRGPWLWIASDDLQKRVKGNYRMTPAQYRAGGYERRIGPLIQIPGRHPGEAVLIVRNITTRAVGRANPRRLPNSGRVRAGRVLQDQFVAFIGIRRTARRARVNPNAIFDWARSNLPTFISQALGK</sequence>
<keyword evidence="2" id="KW-1185">Reference proteome</keyword>
<dbReference type="Proteomes" id="UP000279959">
    <property type="component" value="Chromosome"/>
</dbReference>
<protein>
    <submittedName>
        <fullName evidence="1">Uncharacterized protein</fullName>
    </submittedName>
</protein>
<dbReference type="KEGG" id="sami:SAMIE_1015510"/>
<evidence type="ECO:0000313" key="2">
    <source>
        <dbReference type="Proteomes" id="UP000279959"/>
    </source>
</evidence>
<reference evidence="1 2" key="1">
    <citation type="submission" date="2018-05" db="EMBL/GenBank/DDBJ databases">
        <title>Complete Genome Sequence of the Nonylphenol-Degrading Bacterium Sphingobium amiense DSM 16289T.</title>
        <authorList>
            <person name="Ootsuka M."/>
            <person name="Nishizawa T."/>
            <person name="Ohta H."/>
        </authorList>
    </citation>
    <scope>NUCLEOTIDE SEQUENCE [LARGE SCALE GENOMIC DNA]</scope>
    <source>
        <strain evidence="1 2">DSM 16289</strain>
    </source>
</reference>
<gene>
    <name evidence="1" type="ORF">SAMIE_1015510</name>
</gene>